<reference evidence="2 3" key="1">
    <citation type="submission" date="2019-05" db="EMBL/GenBank/DDBJ databases">
        <title>Mumia sp. nov., isolated from the intestinal contents of plateau pika (Ochotona curzoniae) in the Qinghai-Tibet plateau of China.</title>
        <authorList>
            <person name="Tian Z."/>
        </authorList>
    </citation>
    <scope>NUCLEOTIDE SEQUENCE [LARGE SCALE GENOMIC DNA]</scope>
    <source>
        <strain evidence="3">527</strain>
    </source>
</reference>
<dbReference type="AlphaFoldDB" id="A0A5C4LTB9"/>
<name>A0A5C4LTB9_9ACTN</name>
<dbReference type="InterPro" id="IPR016040">
    <property type="entry name" value="NAD(P)-bd_dom"/>
</dbReference>
<evidence type="ECO:0000259" key="1">
    <source>
        <dbReference type="Pfam" id="PF13460"/>
    </source>
</evidence>
<evidence type="ECO:0000313" key="3">
    <source>
        <dbReference type="Proteomes" id="UP000306740"/>
    </source>
</evidence>
<dbReference type="Gene3D" id="3.40.50.720">
    <property type="entry name" value="NAD(P)-binding Rossmann-like Domain"/>
    <property type="match status" value="1"/>
</dbReference>
<sequence>MDVFTLGITGRVGRRAADGLRSRGDKVSGLVRRPRDAASLAADGFRVHVGDLGAMTADELASLVEGVDVIVYTAGSNGGDREVTDSIDRDGVAKAAEAARLAGVRRFVLVSVFPEAWRERDLPDDEEYYFAAKKEAEVALTRTDLDWLILRPSLLTDGPATGRIAIGPAELHGQISTEDVAAVLTLILHEPSFSRQILELNEGDDPVEAAISRCVP</sequence>
<organism evidence="2 3">
    <name type="scientific">Mumia zhuanghuii</name>
    <dbReference type="NCBI Taxonomy" id="2585211"/>
    <lineage>
        <taxon>Bacteria</taxon>
        <taxon>Bacillati</taxon>
        <taxon>Actinomycetota</taxon>
        <taxon>Actinomycetes</taxon>
        <taxon>Propionibacteriales</taxon>
        <taxon>Nocardioidaceae</taxon>
        <taxon>Mumia</taxon>
    </lineage>
</organism>
<dbReference type="PANTHER" id="PTHR15020">
    <property type="entry name" value="FLAVIN REDUCTASE-RELATED"/>
    <property type="match status" value="1"/>
</dbReference>
<feature type="domain" description="NAD(P)-binding" evidence="1">
    <location>
        <begin position="7"/>
        <end position="191"/>
    </location>
</feature>
<accession>A0A5C4LTB9</accession>
<dbReference type="Pfam" id="PF13460">
    <property type="entry name" value="NAD_binding_10"/>
    <property type="match status" value="1"/>
</dbReference>
<comment type="caution">
    <text evidence="2">The sequence shown here is derived from an EMBL/GenBank/DDBJ whole genome shotgun (WGS) entry which is preliminary data.</text>
</comment>
<dbReference type="InterPro" id="IPR036291">
    <property type="entry name" value="NAD(P)-bd_dom_sf"/>
</dbReference>
<dbReference type="RefSeq" id="WP_139107523.1">
    <property type="nucleotide sequence ID" value="NZ_VDFR01000283.1"/>
</dbReference>
<proteinExistence type="predicted"/>
<protein>
    <submittedName>
        <fullName evidence="2">NAD-dependent epimerase/dehydratase family protein</fullName>
    </submittedName>
</protein>
<evidence type="ECO:0000313" key="2">
    <source>
        <dbReference type="EMBL" id="TNC22003.1"/>
    </source>
</evidence>
<dbReference type="Proteomes" id="UP000306740">
    <property type="component" value="Unassembled WGS sequence"/>
</dbReference>
<dbReference type="OrthoDB" id="4248066at2"/>
<dbReference type="PANTHER" id="PTHR15020:SF50">
    <property type="entry name" value="UPF0659 PROTEIN YMR090W"/>
    <property type="match status" value="1"/>
</dbReference>
<gene>
    <name evidence="2" type="ORF">FHE65_35995</name>
</gene>
<dbReference type="EMBL" id="VDFR01000283">
    <property type="protein sequence ID" value="TNC22003.1"/>
    <property type="molecule type" value="Genomic_DNA"/>
</dbReference>
<dbReference type="SUPFAM" id="SSF51735">
    <property type="entry name" value="NAD(P)-binding Rossmann-fold domains"/>
    <property type="match status" value="1"/>
</dbReference>